<evidence type="ECO:0008006" key="4">
    <source>
        <dbReference type="Google" id="ProtNLM"/>
    </source>
</evidence>
<dbReference type="EMBL" id="CM001883">
    <property type="protein sequence ID" value="EOY09798.1"/>
    <property type="molecule type" value="Genomic_DNA"/>
</dbReference>
<feature type="transmembrane region" description="Helical" evidence="1">
    <location>
        <begin position="18"/>
        <end position="38"/>
    </location>
</feature>
<keyword evidence="1" id="KW-1133">Transmembrane helix</keyword>
<organism evidence="2 3">
    <name type="scientific">Theobroma cacao</name>
    <name type="common">Cacao</name>
    <name type="synonym">Cocoa</name>
    <dbReference type="NCBI Taxonomy" id="3641"/>
    <lineage>
        <taxon>Eukaryota</taxon>
        <taxon>Viridiplantae</taxon>
        <taxon>Streptophyta</taxon>
        <taxon>Embryophyta</taxon>
        <taxon>Tracheophyta</taxon>
        <taxon>Spermatophyta</taxon>
        <taxon>Magnoliopsida</taxon>
        <taxon>eudicotyledons</taxon>
        <taxon>Gunneridae</taxon>
        <taxon>Pentapetalae</taxon>
        <taxon>rosids</taxon>
        <taxon>malvids</taxon>
        <taxon>Malvales</taxon>
        <taxon>Malvaceae</taxon>
        <taxon>Byttnerioideae</taxon>
        <taxon>Theobroma</taxon>
    </lineage>
</organism>
<dbReference type="PANTHER" id="PTHR47723:SF13">
    <property type="entry name" value="PUTATIVE-RELATED"/>
    <property type="match status" value="1"/>
</dbReference>
<dbReference type="eggNOG" id="KOG1075">
    <property type="taxonomic scope" value="Eukaryota"/>
</dbReference>
<sequence>MILCSESSSMTPYLRSEFLRLLLILLYGVGVAVVLIFYGRAPYRTVLLPLEEFDKVIHSPRVCCIMCGEINPWNVDHNVINSLPKVSRPQALWVRLIWAKYDYGRYTCLNKLRRLGSSSFWSAIGDVWNAFKTNVRWAIGNEKTIWFWMDLWLRDQTLTDIDRSRGFIFQNNSLVKDFVMADGERDFNILNYYLPPKELTLLSETIVPQHSSTQDMWYWAIYNFFSYELLRKQKNFNSTNVFGIWRLIYTLIAAIQEERLINVDNGRDSSAFKEEVFISWRAPEVDWISLNTNGACQASTEQSAAGGVLRDSPSHWKSGFAMRLRKCTAYQAKLGGFRKIVL</sequence>
<dbReference type="PANTHER" id="PTHR47723">
    <property type="entry name" value="OS05G0353850 PROTEIN"/>
    <property type="match status" value="1"/>
</dbReference>
<dbReference type="HOGENOM" id="CLU_812357_0_0_1"/>
<dbReference type="Proteomes" id="UP000026915">
    <property type="component" value="Chromosome 5"/>
</dbReference>
<dbReference type="AlphaFoldDB" id="A0A061EYR6"/>
<name>A0A061EYR6_THECC</name>
<accession>A0A061EYR6</accession>
<dbReference type="Gramene" id="EOY09798">
    <property type="protein sequence ID" value="EOY09798"/>
    <property type="gene ID" value="TCM_025175"/>
</dbReference>
<reference evidence="2 3" key="1">
    <citation type="journal article" date="2013" name="Genome Biol.">
        <title>The genome sequence of the most widely cultivated cacao type and its use to identify candidate genes regulating pod color.</title>
        <authorList>
            <person name="Motamayor J.C."/>
            <person name="Mockaitis K."/>
            <person name="Schmutz J."/>
            <person name="Haiminen N."/>
            <person name="Iii D.L."/>
            <person name="Cornejo O."/>
            <person name="Findley S.D."/>
            <person name="Zheng P."/>
            <person name="Utro F."/>
            <person name="Royaert S."/>
            <person name="Saski C."/>
            <person name="Jenkins J."/>
            <person name="Podicheti R."/>
            <person name="Zhao M."/>
            <person name="Scheffler B.E."/>
            <person name="Stack J.C."/>
            <person name="Feltus F.A."/>
            <person name="Mustiga G.M."/>
            <person name="Amores F."/>
            <person name="Phillips W."/>
            <person name="Marelli J.P."/>
            <person name="May G.D."/>
            <person name="Shapiro H."/>
            <person name="Ma J."/>
            <person name="Bustamante C.D."/>
            <person name="Schnell R.J."/>
            <person name="Main D."/>
            <person name="Gilbert D."/>
            <person name="Parida L."/>
            <person name="Kuhn D.N."/>
        </authorList>
    </citation>
    <scope>NUCLEOTIDE SEQUENCE [LARGE SCALE GENOMIC DNA]</scope>
    <source>
        <strain evidence="3">cv. Matina 1-6</strain>
    </source>
</reference>
<evidence type="ECO:0000313" key="2">
    <source>
        <dbReference type="EMBL" id="EOY09798.1"/>
    </source>
</evidence>
<gene>
    <name evidence="2" type="ORF">TCM_025175</name>
</gene>
<dbReference type="InterPro" id="IPR053151">
    <property type="entry name" value="RNase_H-like"/>
</dbReference>
<dbReference type="InParanoid" id="A0A061EYR6"/>
<proteinExistence type="predicted"/>
<protein>
    <recommendedName>
        <fullName evidence="4">Reverse transcriptase zinc-binding domain-containing protein</fullName>
    </recommendedName>
</protein>
<evidence type="ECO:0000256" key="1">
    <source>
        <dbReference type="SAM" id="Phobius"/>
    </source>
</evidence>
<keyword evidence="1" id="KW-0472">Membrane</keyword>
<keyword evidence="1" id="KW-0812">Transmembrane</keyword>
<keyword evidence="3" id="KW-1185">Reference proteome</keyword>
<evidence type="ECO:0000313" key="3">
    <source>
        <dbReference type="Proteomes" id="UP000026915"/>
    </source>
</evidence>